<dbReference type="InterPro" id="IPR012340">
    <property type="entry name" value="NA-bd_OB-fold"/>
</dbReference>
<comment type="caution">
    <text evidence="8">The sequence shown here is derived from an EMBL/GenBank/DDBJ whole genome shotgun (WGS) entry which is preliminary data.</text>
</comment>
<dbReference type="Pfam" id="PF00164">
    <property type="entry name" value="Ribosom_S12_S23"/>
    <property type="match status" value="1"/>
</dbReference>
<dbReference type="AlphaFoldDB" id="A0AAD9UFS6"/>
<dbReference type="Proteomes" id="UP001209878">
    <property type="component" value="Unassembled WGS sequence"/>
</dbReference>
<gene>
    <name evidence="8" type="ORF">NP493_153g07054</name>
</gene>
<comment type="similarity">
    <text evidence="2">Belongs to the universal ribosomal protein uS12 family.</text>
</comment>
<dbReference type="Gene3D" id="2.40.50.140">
    <property type="entry name" value="Nucleic acid-binding proteins"/>
    <property type="match status" value="1"/>
</dbReference>
<evidence type="ECO:0000256" key="3">
    <source>
        <dbReference type="ARBA" id="ARBA00022946"/>
    </source>
</evidence>
<dbReference type="PRINTS" id="PR01034">
    <property type="entry name" value="RIBOSOMALS12"/>
</dbReference>
<dbReference type="PANTHER" id="PTHR11652">
    <property type="entry name" value="30S RIBOSOMAL PROTEIN S12 FAMILY MEMBER"/>
    <property type="match status" value="1"/>
</dbReference>
<comment type="subcellular location">
    <subcellularLocation>
        <location evidence="1">Mitochondrion</location>
    </subcellularLocation>
</comment>
<dbReference type="CDD" id="cd03368">
    <property type="entry name" value="Ribosomal_S12"/>
    <property type="match status" value="1"/>
</dbReference>
<accession>A0AAD9UFS6</accession>
<evidence type="ECO:0000313" key="9">
    <source>
        <dbReference type="Proteomes" id="UP001209878"/>
    </source>
</evidence>
<keyword evidence="5" id="KW-0496">Mitochondrion</keyword>
<evidence type="ECO:0000256" key="1">
    <source>
        <dbReference type="ARBA" id="ARBA00004173"/>
    </source>
</evidence>
<dbReference type="GO" id="GO:0006412">
    <property type="term" value="P:translation"/>
    <property type="evidence" value="ECO:0007669"/>
    <property type="project" value="InterPro"/>
</dbReference>
<dbReference type="EMBL" id="JAODUO010000153">
    <property type="protein sequence ID" value="KAK2187832.1"/>
    <property type="molecule type" value="Genomic_DNA"/>
</dbReference>
<name>A0AAD9UFS6_RIDPI</name>
<keyword evidence="4" id="KW-0689">Ribosomal protein</keyword>
<sequence>MTALLRQLTQGLHRLAIQPANLRLIHGTTVSKGSLGPSVPCLLGKTPASPLTRFLCRRQMATLEEMHRDGAPRRHIVRSRAMDGKPFMKGVVLKTLIKKPKKPNSANRKCVRVRLSSGREVTAYIPGEGHSLQEHHIVLVRGGKMQDLPGVKHKCVRGKYDLPHVKK</sequence>
<protein>
    <recommendedName>
        <fullName evidence="7">Small ribosomal subunit protein uS12m</fullName>
    </recommendedName>
</protein>
<evidence type="ECO:0000256" key="4">
    <source>
        <dbReference type="ARBA" id="ARBA00022980"/>
    </source>
</evidence>
<dbReference type="GO" id="GO:0015935">
    <property type="term" value="C:small ribosomal subunit"/>
    <property type="evidence" value="ECO:0007669"/>
    <property type="project" value="InterPro"/>
</dbReference>
<evidence type="ECO:0000256" key="7">
    <source>
        <dbReference type="ARBA" id="ARBA00035248"/>
    </source>
</evidence>
<reference evidence="8" key="1">
    <citation type="journal article" date="2023" name="Mol. Biol. Evol.">
        <title>Third-Generation Sequencing Reveals the Adaptive Role of the Epigenome in Three Deep-Sea Polychaetes.</title>
        <authorList>
            <person name="Perez M."/>
            <person name="Aroh O."/>
            <person name="Sun Y."/>
            <person name="Lan Y."/>
            <person name="Juniper S.K."/>
            <person name="Young C.R."/>
            <person name="Angers B."/>
            <person name="Qian P.Y."/>
        </authorList>
    </citation>
    <scope>NUCLEOTIDE SEQUENCE</scope>
    <source>
        <strain evidence="8">R07B-5</strain>
    </source>
</reference>
<keyword evidence="9" id="KW-1185">Reference proteome</keyword>
<keyword evidence="6" id="KW-0687">Ribonucleoprotein</keyword>
<proteinExistence type="inferred from homology"/>
<keyword evidence="3" id="KW-0809">Transit peptide</keyword>
<evidence type="ECO:0000256" key="5">
    <source>
        <dbReference type="ARBA" id="ARBA00023128"/>
    </source>
</evidence>
<dbReference type="GO" id="GO:0005739">
    <property type="term" value="C:mitochondrion"/>
    <property type="evidence" value="ECO:0007669"/>
    <property type="project" value="UniProtKB-SubCell"/>
</dbReference>
<dbReference type="InterPro" id="IPR005679">
    <property type="entry name" value="Ribosomal_uS12_bac"/>
</dbReference>
<dbReference type="GO" id="GO:0003735">
    <property type="term" value="F:structural constituent of ribosome"/>
    <property type="evidence" value="ECO:0007669"/>
    <property type="project" value="InterPro"/>
</dbReference>
<evidence type="ECO:0000256" key="6">
    <source>
        <dbReference type="ARBA" id="ARBA00023274"/>
    </source>
</evidence>
<evidence type="ECO:0000313" key="8">
    <source>
        <dbReference type="EMBL" id="KAK2187832.1"/>
    </source>
</evidence>
<evidence type="ECO:0000256" key="2">
    <source>
        <dbReference type="ARBA" id="ARBA00005657"/>
    </source>
</evidence>
<dbReference type="PROSITE" id="PS00055">
    <property type="entry name" value="RIBOSOMAL_S12"/>
    <property type="match status" value="1"/>
</dbReference>
<dbReference type="NCBIfam" id="TIGR00981">
    <property type="entry name" value="rpsL_bact"/>
    <property type="match status" value="1"/>
</dbReference>
<dbReference type="FunFam" id="2.40.50.140:FF:000115">
    <property type="entry name" value="28S ribosomal protein S12, mitochondrial"/>
    <property type="match status" value="1"/>
</dbReference>
<organism evidence="8 9">
    <name type="scientific">Ridgeia piscesae</name>
    <name type="common">Tubeworm</name>
    <dbReference type="NCBI Taxonomy" id="27915"/>
    <lineage>
        <taxon>Eukaryota</taxon>
        <taxon>Metazoa</taxon>
        <taxon>Spiralia</taxon>
        <taxon>Lophotrochozoa</taxon>
        <taxon>Annelida</taxon>
        <taxon>Polychaeta</taxon>
        <taxon>Sedentaria</taxon>
        <taxon>Canalipalpata</taxon>
        <taxon>Sabellida</taxon>
        <taxon>Siboglinidae</taxon>
        <taxon>Ridgeia</taxon>
    </lineage>
</organism>
<dbReference type="SUPFAM" id="SSF50249">
    <property type="entry name" value="Nucleic acid-binding proteins"/>
    <property type="match status" value="1"/>
</dbReference>
<dbReference type="InterPro" id="IPR006032">
    <property type="entry name" value="Ribosomal_uS12"/>
</dbReference>